<feature type="region of interest" description="Disordered" evidence="1">
    <location>
        <begin position="1"/>
        <end position="20"/>
    </location>
</feature>
<dbReference type="EMBL" id="UINC01089153">
    <property type="protein sequence ID" value="SVC39995.1"/>
    <property type="molecule type" value="Genomic_DNA"/>
</dbReference>
<evidence type="ECO:0000256" key="1">
    <source>
        <dbReference type="SAM" id="MobiDB-lite"/>
    </source>
</evidence>
<reference evidence="2" key="1">
    <citation type="submission" date="2018-05" db="EMBL/GenBank/DDBJ databases">
        <authorList>
            <person name="Lanie J.A."/>
            <person name="Ng W.-L."/>
            <person name="Kazmierczak K.M."/>
            <person name="Andrzejewski T.M."/>
            <person name="Davidsen T.M."/>
            <person name="Wayne K.J."/>
            <person name="Tettelin H."/>
            <person name="Glass J.I."/>
            <person name="Rusch D."/>
            <person name="Podicherti R."/>
            <person name="Tsui H.-C.T."/>
            <person name="Winkler M.E."/>
        </authorList>
    </citation>
    <scope>NUCLEOTIDE SEQUENCE</scope>
</reference>
<proteinExistence type="predicted"/>
<name>A0A382LW98_9ZZZZ</name>
<accession>A0A382LW98</accession>
<sequence length="75" mass="7679">MSEMSSAYVPPLELTSGQPAPIAANGGLSYMSFDKDGDAGTTTAIEDALQLIEAGEGQAIIDLIENAPPGPIETK</sequence>
<feature type="non-terminal residue" evidence="2">
    <location>
        <position position="75"/>
    </location>
</feature>
<dbReference type="AlphaFoldDB" id="A0A382LW98"/>
<protein>
    <submittedName>
        <fullName evidence="2">Uncharacterized protein</fullName>
    </submittedName>
</protein>
<gene>
    <name evidence="2" type="ORF">METZ01_LOCUS292849</name>
</gene>
<evidence type="ECO:0000313" key="2">
    <source>
        <dbReference type="EMBL" id="SVC39995.1"/>
    </source>
</evidence>
<organism evidence="2">
    <name type="scientific">marine metagenome</name>
    <dbReference type="NCBI Taxonomy" id="408172"/>
    <lineage>
        <taxon>unclassified sequences</taxon>
        <taxon>metagenomes</taxon>
        <taxon>ecological metagenomes</taxon>
    </lineage>
</organism>